<dbReference type="AlphaFoldDB" id="A0A0R1LHE7"/>
<dbReference type="Gene3D" id="1.10.10.10">
    <property type="entry name" value="Winged helix-like DNA-binding domain superfamily/Winged helix DNA-binding domain"/>
    <property type="match status" value="1"/>
</dbReference>
<keyword evidence="2" id="KW-0238">DNA-binding</keyword>
<dbReference type="PATRIC" id="fig|1423715.3.peg.2215"/>
<protein>
    <submittedName>
        <fullName evidence="5">Transcriptional regulator</fullName>
    </submittedName>
</protein>
<dbReference type="SUPFAM" id="SSF46785">
    <property type="entry name" value="Winged helix' DNA-binding domain"/>
    <property type="match status" value="1"/>
</dbReference>
<dbReference type="Pfam" id="PF12802">
    <property type="entry name" value="MarR_2"/>
    <property type="match status" value="1"/>
</dbReference>
<dbReference type="SMART" id="SM00347">
    <property type="entry name" value="HTH_MARR"/>
    <property type="match status" value="1"/>
</dbReference>
<name>A0A0R1LHE7_9LACO</name>
<gene>
    <name evidence="5" type="ORF">FD25_GL002145</name>
</gene>
<dbReference type="InterPro" id="IPR036388">
    <property type="entry name" value="WH-like_DNA-bd_sf"/>
</dbReference>
<dbReference type="EMBL" id="AZDV01000023">
    <property type="protein sequence ID" value="KRK94960.1"/>
    <property type="molecule type" value="Genomic_DNA"/>
</dbReference>
<dbReference type="PANTHER" id="PTHR33164">
    <property type="entry name" value="TRANSCRIPTIONAL REGULATOR, MARR FAMILY"/>
    <property type="match status" value="1"/>
</dbReference>
<dbReference type="InterPro" id="IPR039422">
    <property type="entry name" value="MarR/SlyA-like"/>
</dbReference>
<dbReference type="InterPro" id="IPR000835">
    <property type="entry name" value="HTH_MarR-typ"/>
</dbReference>
<evidence type="ECO:0000256" key="2">
    <source>
        <dbReference type="ARBA" id="ARBA00023125"/>
    </source>
</evidence>
<dbReference type="PANTHER" id="PTHR33164:SF102">
    <property type="entry name" value="TRANSCRIPTIONAL REGULATORY PROTEIN"/>
    <property type="match status" value="1"/>
</dbReference>
<comment type="caution">
    <text evidence="5">The sequence shown here is derived from an EMBL/GenBank/DDBJ whole genome shotgun (WGS) entry which is preliminary data.</text>
</comment>
<keyword evidence="1" id="KW-0805">Transcription regulation</keyword>
<feature type="domain" description="HTH marR-type" evidence="4">
    <location>
        <begin position="27"/>
        <end position="153"/>
    </location>
</feature>
<dbReference type="GO" id="GO:0003677">
    <property type="term" value="F:DNA binding"/>
    <property type="evidence" value="ECO:0007669"/>
    <property type="project" value="UniProtKB-KW"/>
</dbReference>
<reference evidence="5 6" key="1">
    <citation type="journal article" date="2015" name="Genome Announc.">
        <title>Expanding the biotechnology potential of lactobacilli through comparative genomics of 213 strains and associated genera.</title>
        <authorList>
            <person name="Sun Z."/>
            <person name="Harris H.M."/>
            <person name="McCann A."/>
            <person name="Guo C."/>
            <person name="Argimon S."/>
            <person name="Zhang W."/>
            <person name="Yang X."/>
            <person name="Jeffery I.B."/>
            <person name="Cooney J.C."/>
            <person name="Kagawa T.F."/>
            <person name="Liu W."/>
            <person name="Song Y."/>
            <person name="Salvetti E."/>
            <person name="Wrobel A."/>
            <person name="Rasinkangas P."/>
            <person name="Parkhill J."/>
            <person name="Rea M.C."/>
            <person name="O'Sullivan O."/>
            <person name="Ritari J."/>
            <person name="Douillard F.P."/>
            <person name="Paul Ross R."/>
            <person name="Yang R."/>
            <person name="Briner A.E."/>
            <person name="Felis G.E."/>
            <person name="de Vos W.M."/>
            <person name="Barrangou R."/>
            <person name="Klaenhammer T.R."/>
            <person name="Caufield P.W."/>
            <person name="Cui Y."/>
            <person name="Zhang H."/>
            <person name="O'Toole P.W."/>
        </authorList>
    </citation>
    <scope>NUCLEOTIDE SEQUENCE [LARGE SCALE GENOMIC DNA]</scope>
    <source>
        <strain evidence="5 6">DSM 19394</strain>
    </source>
</reference>
<evidence type="ECO:0000256" key="3">
    <source>
        <dbReference type="ARBA" id="ARBA00023163"/>
    </source>
</evidence>
<proteinExistence type="predicted"/>
<sequence length="153" mass="17655">MTNVYDDHFEVCHLEMSGMRRKSSMTEDEMAMDIERIHQLNSILRPFIKRPSSGDAVTFEQYRILHELVHEKTSTSELSRRLHVGQSMISIQISRLLKGGYIQDETLPTDRRYHVFQITPQGEAIHEHVSLVLAHELPQLMAKLATYVKPAQG</sequence>
<keyword evidence="6" id="KW-1185">Reference proteome</keyword>
<dbReference type="PROSITE" id="PS01117">
    <property type="entry name" value="HTH_MARR_1"/>
    <property type="match status" value="1"/>
</dbReference>
<dbReference type="InterPro" id="IPR036390">
    <property type="entry name" value="WH_DNA-bd_sf"/>
</dbReference>
<evidence type="ECO:0000313" key="5">
    <source>
        <dbReference type="EMBL" id="KRK94960.1"/>
    </source>
</evidence>
<dbReference type="PROSITE" id="PS50995">
    <property type="entry name" value="HTH_MARR_2"/>
    <property type="match status" value="1"/>
</dbReference>
<evidence type="ECO:0000259" key="4">
    <source>
        <dbReference type="PROSITE" id="PS50995"/>
    </source>
</evidence>
<dbReference type="GO" id="GO:0006950">
    <property type="term" value="P:response to stress"/>
    <property type="evidence" value="ECO:0007669"/>
    <property type="project" value="TreeGrafter"/>
</dbReference>
<dbReference type="Proteomes" id="UP000051955">
    <property type="component" value="Unassembled WGS sequence"/>
</dbReference>
<organism evidence="5 6">
    <name type="scientific">Levilactobacillus acidifarinae DSM 19394 = JCM 15949</name>
    <dbReference type="NCBI Taxonomy" id="1423715"/>
    <lineage>
        <taxon>Bacteria</taxon>
        <taxon>Bacillati</taxon>
        <taxon>Bacillota</taxon>
        <taxon>Bacilli</taxon>
        <taxon>Lactobacillales</taxon>
        <taxon>Lactobacillaceae</taxon>
        <taxon>Levilactobacillus</taxon>
    </lineage>
</organism>
<dbReference type="CDD" id="cd00090">
    <property type="entry name" value="HTH_ARSR"/>
    <property type="match status" value="1"/>
</dbReference>
<keyword evidence="3" id="KW-0804">Transcription</keyword>
<evidence type="ECO:0000256" key="1">
    <source>
        <dbReference type="ARBA" id="ARBA00023015"/>
    </source>
</evidence>
<dbReference type="InterPro" id="IPR023187">
    <property type="entry name" value="Tscrpt_reg_MarR-type_CS"/>
</dbReference>
<accession>A0A0R1LHE7</accession>
<dbReference type="GO" id="GO:0003700">
    <property type="term" value="F:DNA-binding transcription factor activity"/>
    <property type="evidence" value="ECO:0007669"/>
    <property type="project" value="InterPro"/>
</dbReference>
<dbReference type="InterPro" id="IPR011991">
    <property type="entry name" value="ArsR-like_HTH"/>
</dbReference>
<evidence type="ECO:0000313" key="6">
    <source>
        <dbReference type="Proteomes" id="UP000051955"/>
    </source>
</evidence>